<evidence type="ECO:0000313" key="5">
    <source>
        <dbReference type="Proteomes" id="UP000186795"/>
    </source>
</evidence>
<dbReference type="CDD" id="cd14488">
    <property type="entry name" value="CBM6-CBM35-CBM36_like_2"/>
    <property type="match status" value="1"/>
</dbReference>
<accession>A0A1N7NWZ3</accession>
<dbReference type="EMBL" id="FTOD01000010">
    <property type="protein sequence ID" value="SIT02840.1"/>
    <property type="molecule type" value="Genomic_DNA"/>
</dbReference>
<dbReference type="Gene3D" id="3.40.80.10">
    <property type="entry name" value="Peptidoglycan recognition protein-like"/>
    <property type="match status" value="1"/>
</dbReference>
<feature type="domain" description="Peptidoglycan recognition protein family" evidence="3">
    <location>
        <begin position="219"/>
        <end position="375"/>
    </location>
</feature>
<dbReference type="PROSITE" id="PS50194">
    <property type="entry name" value="FILAMIN_REPEAT"/>
    <property type="match status" value="1"/>
</dbReference>
<comment type="similarity">
    <text evidence="1">Belongs to the N-acetylmuramoyl-L-alanine amidase 2 family.</text>
</comment>
<dbReference type="InterPro" id="IPR006619">
    <property type="entry name" value="PGRP_domain_met/bac"/>
</dbReference>
<reference evidence="5" key="1">
    <citation type="submission" date="2017-01" db="EMBL/GenBank/DDBJ databases">
        <authorList>
            <person name="Varghese N."/>
            <person name="Submissions S."/>
        </authorList>
    </citation>
    <scope>NUCLEOTIDE SEQUENCE [LARGE SCALE GENOMIC DNA]</scope>
    <source>
        <strain evidence="5">DSM 45196</strain>
    </source>
</reference>
<dbReference type="GO" id="GO:0008745">
    <property type="term" value="F:N-acetylmuramoyl-L-alanine amidase activity"/>
    <property type="evidence" value="ECO:0007669"/>
    <property type="project" value="InterPro"/>
</dbReference>
<dbReference type="CDD" id="cd06583">
    <property type="entry name" value="PGRP"/>
    <property type="match status" value="1"/>
</dbReference>
<evidence type="ECO:0000259" key="2">
    <source>
        <dbReference type="SMART" id="SM00644"/>
    </source>
</evidence>
<protein>
    <submittedName>
        <fullName evidence="4">N-acetylmuramoyl-L-alanine amidase</fullName>
    </submittedName>
</protein>
<gene>
    <name evidence="4" type="ORF">SAMN05421790_11099</name>
</gene>
<dbReference type="RefSeq" id="WP_076525907.1">
    <property type="nucleotide sequence ID" value="NZ_CP048103.1"/>
</dbReference>
<dbReference type="Pfam" id="PF01510">
    <property type="entry name" value="Amidase_2"/>
    <property type="match status" value="1"/>
</dbReference>
<dbReference type="OrthoDB" id="9812621at2"/>
<sequence length="1100" mass="120911">MKTFTPKLLVTLFGVIALLLLLSIPIVPASWAKPTAVKVMADEVHHQTPADFAKGKTKNLDLTQKGQKAVLSMEDEKKSSEYVSPIIQSDFPFTDAAVHWKEGTRPVQDTSPNDWVQFYVRTSKDKENWTGWEAVSADPNEGRDDLQTPELFSNLIVADHARYLQYKAVFKPGEDADALLQDVKVTFLNSEDGEKIPAKGSVSLGSLIADKAEAVINRPPVVSRAEWGADESLRYINGKEDWPREYASKVTHLVVHHTDTPNNEPDPAARIRSIYYYHAKTRGYGDIGYNAIVGSDGRIYEGRKGKDGDVLTPGVVGAHAFSFNNGTFGISLLGNYSEMKLPAKMRSAMVDMLAYQADLHGIDPRSKADFVRNYPYDNPSVPKTDRDVATIQGHGQLPRASTSCPGSYVKADLPNIRTSVNSKMNEDSKTITLDNADPDHVAEGDWVTSTNVPGYYGSNYQANDKALLGIAPDTFTWNFNLPEAGTYQVFVHYTSASDRATNAPYILHTKNGEVTKTVNQQVNGGQWVDIGAYEFNSGANKIVQTDDADGYVIADGIQLKKLNSNPQPSKLIIDNTDTGYVSTVGTWKKSTSAPGYYGSNYQTHAKGTGANSFTWNFMPPETGVYRVTVRYSSYSDRATNAPYTVTYANGSYTKKVNQRSGGGNWVELGVFPFQQGKAAKVKLTDQADGYVIADAVQFEKVDGMKIVDNGDSGMSKTGTWKSSTSQKTYYGSDYIYSHKGTGANTFTWNLNAPETGTYKLYARWQPHTDRATDAPFTVHHQNGQTVKKMDQRTTTHRDKWVALGTFNLAQGTGKVVLSDQANGIVVADAILIERVPDMVISDNTDAGNEGIGTWKTSSNVKGYEGTNYQYSQKGTGNHTFTWNFQVPKTGSYKVYAKYLSYTDRATNAPYTIHHQNGESVKRVNQRTGGGIWVELGTYTFNQGAGKVVLSNNADGIVVADAIKLEQAPVTVTSDNRDPGNVGVGAWKPSTNRPGYEGTDYQYDYKGTGDNTFTWNLNIPESGSYKVYVKYLDYKDRATDAPYTVHHQGGKTVKRVDQRSGGGQWVYLGTWNFAQGTVSKVVLSDHADGIVVADAVRLVKN</sequence>
<name>A0A1N7NWZ3_9BACL</name>
<dbReference type="SMART" id="SM00644">
    <property type="entry name" value="Ami_2"/>
    <property type="match status" value="1"/>
</dbReference>
<dbReference type="PANTHER" id="PTHR11022:SF41">
    <property type="entry name" value="PEPTIDOGLYCAN-RECOGNITION PROTEIN LC-RELATED"/>
    <property type="match status" value="1"/>
</dbReference>
<organism evidence="4 5">
    <name type="scientific">Kroppenstedtia eburnea</name>
    <dbReference type="NCBI Taxonomy" id="714067"/>
    <lineage>
        <taxon>Bacteria</taxon>
        <taxon>Bacillati</taxon>
        <taxon>Bacillota</taxon>
        <taxon>Bacilli</taxon>
        <taxon>Bacillales</taxon>
        <taxon>Thermoactinomycetaceae</taxon>
        <taxon>Kroppenstedtia</taxon>
    </lineage>
</organism>
<dbReference type="GO" id="GO:0008270">
    <property type="term" value="F:zinc ion binding"/>
    <property type="evidence" value="ECO:0007669"/>
    <property type="project" value="InterPro"/>
</dbReference>
<dbReference type="InterPro" id="IPR017868">
    <property type="entry name" value="Filamin/ABP280_repeat-like"/>
</dbReference>
<dbReference type="Proteomes" id="UP000186795">
    <property type="component" value="Unassembled WGS sequence"/>
</dbReference>
<dbReference type="SMART" id="SM00701">
    <property type="entry name" value="PGRP"/>
    <property type="match status" value="1"/>
</dbReference>
<dbReference type="PANTHER" id="PTHR11022">
    <property type="entry name" value="PEPTIDOGLYCAN RECOGNITION PROTEIN"/>
    <property type="match status" value="1"/>
</dbReference>
<keyword evidence="5" id="KW-1185">Reference proteome</keyword>
<dbReference type="SUPFAM" id="SSF55846">
    <property type="entry name" value="N-acetylmuramoyl-L-alanine amidase-like"/>
    <property type="match status" value="1"/>
</dbReference>
<dbReference type="InterPro" id="IPR002502">
    <property type="entry name" value="Amidase_domain"/>
</dbReference>
<dbReference type="GO" id="GO:0009253">
    <property type="term" value="P:peptidoglycan catabolic process"/>
    <property type="evidence" value="ECO:0007669"/>
    <property type="project" value="InterPro"/>
</dbReference>
<evidence type="ECO:0000313" key="4">
    <source>
        <dbReference type="EMBL" id="SIT02840.1"/>
    </source>
</evidence>
<evidence type="ECO:0000256" key="1">
    <source>
        <dbReference type="ARBA" id="ARBA00007553"/>
    </source>
</evidence>
<dbReference type="Gene3D" id="2.60.120.260">
    <property type="entry name" value="Galactose-binding domain-like"/>
    <property type="match status" value="5"/>
</dbReference>
<proteinExistence type="inferred from homology"/>
<evidence type="ECO:0000259" key="3">
    <source>
        <dbReference type="SMART" id="SM00701"/>
    </source>
</evidence>
<dbReference type="InterPro" id="IPR033803">
    <property type="entry name" value="CBD-like_Golvesin-Xly"/>
</dbReference>
<dbReference type="InterPro" id="IPR015510">
    <property type="entry name" value="PGRP"/>
</dbReference>
<feature type="domain" description="N-acetylmuramoyl-L-alanine amidase" evidence="2">
    <location>
        <begin position="238"/>
        <end position="406"/>
    </location>
</feature>
<dbReference type="Pfam" id="PF25275">
    <property type="entry name" value="Golvesin_C"/>
    <property type="match status" value="5"/>
</dbReference>
<dbReference type="AlphaFoldDB" id="A0A1N7NWZ3"/>
<dbReference type="InterPro" id="IPR036505">
    <property type="entry name" value="Amidase/PGRP_sf"/>
</dbReference>